<dbReference type="Pfam" id="PF07739">
    <property type="entry name" value="TipAS"/>
    <property type="match status" value="1"/>
</dbReference>
<dbReference type="SMART" id="SM00422">
    <property type="entry name" value="HTH_MERR"/>
    <property type="match status" value="1"/>
</dbReference>
<keyword evidence="1" id="KW-0238">DNA-binding</keyword>
<dbReference type="Proteomes" id="UP001330749">
    <property type="component" value="Unassembled WGS sequence"/>
</dbReference>
<reference evidence="3 4" key="1">
    <citation type="submission" date="2023-03" db="EMBL/GenBank/DDBJ databases">
        <title>Bacillus Genome Sequencing.</title>
        <authorList>
            <person name="Dunlap C."/>
        </authorList>
    </citation>
    <scope>NUCLEOTIDE SEQUENCE [LARGE SCALE GENOMIC DNA]</scope>
    <source>
        <strain evidence="3 4">B-14544</strain>
    </source>
</reference>
<dbReference type="PROSITE" id="PS00552">
    <property type="entry name" value="HTH_MERR_1"/>
    <property type="match status" value="1"/>
</dbReference>
<evidence type="ECO:0000256" key="1">
    <source>
        <dbReference type="ARBA" id="ARBA00023125"/>
    </source>
</evidence>
<keyword evidence="4" id="KW-1185">Reference proteome</keyword>
<proteinExistence type="predicted"/>
<dbReference type="PROSITE" id="PS50937">
    <property type="entry name" value="HTH_MERR_2"/>
    <property type="match status" value="1"/>
</dbReference>
<dbReference type="InterPro" id="IPR009061">
    <property type="entry name" value="DNA-bd_dom_put_sf"/>
</dbReference>
<evidence type="ECO:0000313" key="4">
    <source>
        <dbReference type="Proteomes" id="UP001330749"/>
    </source>
</evidence>
<evidence type="ECO:0000313" key="3">
    <source>
        <dbReference type="EMBL" id="MED3562609.1"/>
    </source>
</evidence>
<sequence>MIINKSWKIGELAKQTGLTVRTLHHYDHIGLFSPSGVTHSGHRIYSERDIAKLQQILSLKQLGLTLEKIKDTIENPNFNPIGVIKIQLETVKKHIEVQEQLYSRLKGMYEALSNQQEVQPDQFIKLIEVINMSEKYFTQEQLEKMKKQTEQFSLKDKKEIENQWLELIANIRTELEKNTPANHPEIIKLAKRWQEFTNKFTGGDPEIVKAAERFHAENPNNPFQYGVDGELYKYIQKAMSHI</sequence>
<name>A0ABU6N9B7_9BACI</name>
<dbReference type="PANTHER" id="PTHR30204">
    <property type="entry name" value="REDOX-CYCLING DRUG-SENSING TRANSCRIPTIONAL ACTIVATOR SOXR"/>
    <property type="match status" value="1"/>
</dbReference>
<feature type="domain" description="HTH merR-type" evidence="2">
    <location>
        <begin position="6"/>
        <end position="75"/>
    </location>
</feature>
<dbReference type="PRINTS" id="PR00040">
    <property type="entry name" value="HTHMERR"/>
</dbReference>
<organism evidence="3 4">
    <name type="scientific">Bacillus xiapuensis</name>
    <dbReference type="NCBI Taxonomy" id="2014075"/>
    <lineage>
        <taxon>Bacteria</taxon>
        <taxon>Bacillati</taxon>
        <taxon>Bacillota</taxon>
        <taxon>Bacilli</taxon>
        <taxon>Bacillales</taxon>
        <taxon>Bacillaceae</taxon>
        <taxon>Bacillus</taxon>
    </lineage>
</organism>
<dbReference type="PANTHER" id="PTHR30204:SF90">
    <property type="entry name" value="HTH-TYPE TRANSCRIPTIONAL ACTIVATOR MTA"/>
    <property type="match status" value="1"/>
</dbReference>
<gene>
    <name evidence="3" type="ORF">P4447_09085</name>
</gene>
<dbReference type="SUPFAM" id="SSF46955">
    <property type="entry name" value="Putative DNA-binding domain"/>
    <property type="match status" value="1"/>
</dbReference>
<dbReference type="InterPro" id="IPR012925">
    <property type="entry name" value="TipAS_dom"/>
</dbReference>
<dbReference type="InterPro" id="IPR047057">
    <property type="entry name" value="MerR_fam"/>
</dbReference>
<dbReference type="InterPro" id="IPR000551">
    <property type="entry name" value="MerR-type_HTH_dom"/>
</dbReference>
<dbReference type="EMBL" id="JARMQG010000100">
    <property type="protein sequence ID" value="MED3562609.1"/>
    <property type="molecule type" value="Genomic_DNA"/>
</dbReference>
<dbReference type="Pfam" id="PF13411">
    <property type="entry name" value="MerR_1"/>
    <property type="match status" value="1"/>
</dbReference>
<evidence type="ECO:0000259" key="2">
    <source>
        <dbReference type="PROSITE" id="PS50937"/>
    </source>
</evidence>
<protein>
    <submittedName>
        <fullName evidence="3">MerR family transcriptional regulator</fullName>
    </submittedName>
</protein>
<comment type="caution">
    <text evidence="3">The sequence shown here is derived from an EMBL/GenBank/DDBJ whole genome shotgun (WGS) entry which is preliminary data.</text>
</comment>
<dbReference type="CDD" id="cd04788">
    <property type="entry name" value="HTH_NolA-AlbR"/>
    <property type="match status" value="1"/>
</dbReference>
<accession>A0ABU6N9B7</accession>
<dbReference type="RefSeq" id="WP_327967547.1">
    <property type="nucleotide sequence ID" value="NZ_JARMQG010000100.1"/>
</dbReference>
<dbReference type="Gene3D" id="1.10.1660.10">
    <property type="match status" value="1"/>
</dbReference>